<feature type="domain" description="Ig-like" evidence="3">
    <location>
        <begin position="143"/>
        <end position="236"/>
    </location>
</feature>
<dbReference type="Proteomes" id="UP000504630">
    <property type="component" value="Chromosome 22"/>
</dbReference>
<evidence type="ECO:0000256" key="2">
    <source>
        <dbReference type="ARBA" id="ARBA00022859"/>
    </source>
</evidence>
<dbReference type="SMART" id="SM00408">
    <property type="entry name" value="IGc2"/>
    <property type="match status" value="1"/>
</dbReference>
<proteinExistence type="predicted"/>
<dbReference type="CDD" id="cd00099">
    <property type="entry name" value="IgV"/>
    <property type="match status" value="1"/>
</dbReference>
<protein>
    <submittedName>
        <fullName evidence="5">Uncharacterized protein LOC115027681</fullName>
    </submittedName>
</protein>
<dbReference type="PROSITE" id="PS50835">
    <property type="entry name" value="IG_LIKE"/>
    <property type="match status" value="1"/>
</dbReference>
<dbReference type="RefSeq" id="XP_029317020.1">
    <property type="nucleotide sequence ID" value="XM_029461160.1"/>
</dbReference>
<keyword evidence="4" id="KW-1185">Reference proteome</keyword>
<dbReference type="InterPro" id="IPR036179">
    <property type="entry name" value="Ig-like_dom_sf"/>
</dbReference>
<dbReference type="GO" id="GO:0005886">
    <property type="term" value="C:plasma membrane"/>
    <property type="evidence" value="ECO:0007669"/>
    <property type="project" value="TreeGrafter"/>
</dbReference>
<evidence type="ECO:0000313" key="4">
    <source>
        <dbReference type="Proteomes" id="UP000504630"/>
    </source>
</evidence>
<dbReference type="Gene3D" id="2.60.40.10">
    <property type="entry name" value="Immunoglobulins"/>
    <property type="match status" value="2"/>
</dbReference>
<dbReference type="InterPro" id="IPR050413">
    <property type="entry name" value="TCR_beta_variable"/>
</dbReference>
<dbReference type="AlphaFoldDB" id="A0A6J2S5W4"/>
<dbReference type="InterPro" id="IPR013106">
    <property type="entry name" value="Ig_V-set"/>
</dbReference>
<dbReference type="InParanoid" id="A0A6J2S5W4"/>
<keyword evidence="2" id="KW-0391">Immunity</keyword>
<dbReference type="Pfam" id="PF07686">
    <property type="entry name" value="V-set"/>
    <property type="match status" value="1"/>
</dbReference>
<evidence type="ECO:0000256" key="1">
    <source>
        <dbReference type="ARBA" id="ARBA00022729"/>
    </source>
</evidence>
<evidence type="ECO:0000259" key="3">
    <source>
        <dbReference type="PROSITE" id="PS50835"/>
    </source>
</evidence>
<dbReference type="SMART" id="SM00406">
    <property type="entry name" value="IGv"/>
    <property type="match status" value="1"/>
</dbReference>
<dbReference type="InterPro" id="IPR013783">
    <property type="entry name" value="Ig-like_fold"/>
</dbReference>
<dbReference type="GO" id="GO:0007166">
    <property type="term" value="P:cell surface receptor signaling pathway"/>
    <property type="evidence" value="ECO:0007669"/>
    <property type="project" value="TreeGrafter"/>
</dbReference>
<keyword evidence="1" id="KW-0732">Signal</keyword>
<evidence type="ECO:0000313" key="5">
    <source>
        <dbReference type="RefSeq" id="XP_029317020.1"/>
    </source>
</evidence>
<sequence length="236" mass="26633">MSVKTSRSWASNTNSVLQTPPFITKKTGESVASEIHCSHNVTNADVILWYKQDEHKALKLLGYLNVNYINIEDDVKGKISFDGDALTLPPAALQSLYDTQFVSNNMEIIIRTHLLRLSLFLLWTSGLTDGSHVTQMDTLWQNQGKDATMNCSHTKGATYYQMYWYRQLPGETMKLIVYTTTSNKDHDFGDFKKEKFSATKPDAESGTFTVKDVQPEDNGLYFCAVSEHSDTDTCES</sequence>
<gene>
    <name evidence="5" type="primary">LOC115027681</name>
</gene>
<dbReference type="InterPro" id="IPR007110">
    <property type="entry name" value="Ig-like_dom"/>
</dbReference>
<name>A0A6J2S5W4_COTGO</name>
<dbReference type="OrthoDB" id="9049585at2759"/>
<dbReference type="GeneID" id="115027681"/>
<dbReference type="PANTHER" id="PTHR23268">
    <property type="entry name" value="T-CELL RECEPTOR BETA CHAIN"/>
    <property type="match status" value="1"/>
</dbReference>
<accession>A0A6J2S5W4</accession>
<dbReference type="SUPFAM" id="SSF48726">
    <property type="entry name" value="Immunoglobulin"/>
    <property type="match status" value="2"/>
</dbReference>
<dbReference type="InterPro" id="IPR003598">
    <property type="entry name" value="Ig_sub2"/>
</dbReference>
<dbReference type="PANTHER" id="PTHR23268:SF102">
    <property type="entry name" value="IMMUNOGLOBULIN V-SET DOMAIN-CONTAINING PROTEIN"/>
    <property type="match status" value="1"/>
</dbReference>
<organism evidence="4 5">
    <name type="scientific">Cottoperca gobio</name>
    <name type="common">Frogmouth</name>
    <name type="synonym">Aphritis gobio</name>
    <dbReference type="NCBI Taxonomy" id="56716"/>
    <lineage>
        <taxon>Eukaryota</taxon>
        <taxon>Metazoa</taxon>
        <taxon>Chordata</taxon>
        <taxon>Craniata</taxon>
        <taxon>Vertebrata</taxon>
        <taxon>Euteleostomi</taxon>
        <taxon>Actinopterygii</taxon>
        <taxon>Neopterygii</taxon>
        <taxon>Teleostei</taxon>
        <taxon>Neoteleostei</taxon>
        <taxon>Acanthomorphata</taxon>
        <taxon>Eupercaria</taxon>
        <taxon>Perciformes</taxon>
        <taxon>Notothenioidei</taxon>
        <taxon>Bovichtidae</taxon>
        <taxon>Cottoperca</taxon>
    </lineage>
</organism>
<reference evidence="5" key="1">
    <citation type="submission" date="2025-08" db="UniProtKB">
        <authorList>
            <consortium name="RefSeq"/>
        </authorList>
    </citation>
    <scope>IDENTIFICATION</scope>
</reference>
<dbReference type="GO" id="GO:0002376">
    <property type="term" value="P:immune system process"/>
    <property type="evidence" value="ECO:0007669"/>
    <property type="project" value="UniProtKB-KW"/>
</dbReference>
<dbReference type="KEGG" id="cgob:115027681"/>